<dbReference type="KEGG" id="syw:SYNW1911"/>
<dbReference type="Pfam" id="PF04087">
    <property type="entry name" value="DUF389"/>
    <property type="match status" value="1"/>
</dbReference>
<keyword evidence="2" id="KW-1185">Reference proteome</keyword>
<sequence length="52" mass="5243">MMLGLIAQANGLLTVDAFSGEIQSRLSPTLLDLGIALAAGVVATYAKVTLGP</sequence>
<reference evidence="1 2" key="1">
    <citation type="journal article" date="2003" name="Nature">
        <title>The genome of a motile marine Synechococcus.</title>
        <authorList>
            <person name="Palenik B."/>
            <person name="Brahamsha B."/>
            <person name="Larimer F."/>
            <person name="Land M."/>
            <person name="Hauser L."/>
            <person name="Chain P."/>
            <person name="Lamerdin J."/>
            <person name="Regala W."/>
            <person name="Allen E.A."/>
            <person name="McCarren J."/>
            <person name="Paulsen I."/>
            <person name="Dufresne A."/>
            <person name="Partensky F."/>
            <person name="Webb E."/>
            <person name="Waterbury J."/>
        </authorList>
    </citation>
    <scope>NUCLEOTIDE SEQUENCE [LARGE SCALE GENOMIC DNA]</scope>
    <source>
        <strain evidence="1 2">WH8102</strain>
    </source>
</reference>
<gene>
    <name evidence="1" type="ordered locus">SYNW1911</name>
</gene>
<dbReference type="Proteomes" id="UP000001422">
    <property type="component" value="Chromosome"/>
</dbReference>
<accession>Q7U501</accession>
<evidence type="ECO:0000313" key="1">
    <source>
        <dbReference type="EMBL" id="CAE08426.1"/>
    </source>
</evidence>
<proteinExistence type="predicted"/>
<dbReference type="HOGENOM" id="CLU_3085629_0_0_3"/>
<dbReference type="STRING" id="84588.SYNW1911"/>
<name>Q7U501_PARMW</name>
<protein>
    <submittedName>
        <fullName evidence="1">Uncharacterized protein</fullName>
    </submittedName>
</protein>
<dbReference type="EMBL" id="BX569694">
    <property type="protein sequence ID" value="CAE08426.1"/>
    <property type="molecule type" value="Genomic_DNA"/>
</dbReference>
<evidence type="ECO:0000313" key="2">
    <source>
        <dbReference type="Proteomes" id="UP000001422"/>
    </source>
</evidence>
<organism evidence="1 2">
    <name type="scientific">Parasynechococcus marenigrum (strain WH8102)</name>
    <dbReference type="NCBI Taxonomy" id="84588"/>
    <lineage>
        <taxon>Bacteria</taxon>
        <taxon>Bacillati</taxon>
        <taxon>Cyanobacteriota</taxon>
        <taxon>Cyanophyceae</taxon>
        <taxon>Synechococcales</taxon>
        <taxon>Prochlorococcaceae</taxon>
        <taxon>Parasynechococcus</taxon>
        <taxon>Parasynechococcus marenigrum</taxon>
    </lineage>
</organism>
<dbReference type="InterPro" id="IPR005240">
    <property type="entry name" value="DUF389"/>
</dbReference>
<dbReference type="AlphaFoldDB" id="Q7U501"/>